<sequence>MEFSKLSVKLWPPTQSTRIKLVERMTKNLTTPSIWSRKYGLLSQIEAEEDAKQIEAAAFAAANQHFVKEPDGDGSSAVQLYAKESSKLMIEVIKRGPVAKADGEPNILDKIKEYDVTTFDISGDPRKEIDAGDAEKLLKPLKEPGNKYTKICFSNTSFGREAALVAEPILSSIKDQLTEVDLSDFVAGRNEDEALEVMNILSLALEGSNLQYLNLSNNALGEKGIRAFGALLKSQYNLEELYLINDGISEEAAMTVCDLIPSTDKLRVLHFHNNMTGDEGAIAISKMVNNSPCWKIFDVHPRGWNLMEDEGSIALGNALKESALSLEILDMAGNEITAKAAPVLASCIASKQFLAKLNLAKNELKDEGAILIAKALEEGHGQLCEVDMSTNMIRRAAVVGKPGLTLLNINGNYISDEGIDEVKDLFKNCPNVLGPLDENDPEGEDYDEEEEEGGGDVGHELESKLKGLEIKQEE</sequence>
<feature type="compositionally biased region" description="Basic and acidic residues" evidence="5">
    <location>
        <begin position="457"/>
        <end position="474"/>
    </location>
</feature>
<accession>A0ABR0Y025</accession>
<evidence type="ECO:0000313" key="7">
    <source>
        <dbReference type="EMBL" id="KAK6164696.1"/>
    </source>
</evidence>
<feature type="region of interest" description="Disordered" evidence="5">
    <location>
        <begin position="433"/>
        <end position="474"/>
    </location>
</feature>
<gene>
    <name evidence="7" type="ORF">DH2020_001560</name>
</gene>
<dbReference type="Gene3D" id="1.10.246.200">
    <property type="entry name" value="WPP domain"/>
    <property type="match status" value="1"/>
</dbReference>
<dbReference type="PANTHER" id="PTHR46761:SF2">
    <property type="entry name" value="RAN GTPASE-ACTIVATING PROTEIN 1"/>
    <property type="match status" value="1"/>
</dbReference>
<evidence type="ECO:0000256" key="4">
    <source>
        <dbReference type="ARBA" id="ARBA00023242"/>
    </source>
</evidence>
<dbReference type="Pfam" id="PF13516">
    <property type="entry name" value="LRR_6"/>
    <property type="match status" value="2"/>
</dbReference>
<feature type="compositionally biased region" description="Acidic residues" evidence="5">
    <location>
        <begin position="437"/>
        <end position="454"/>
    </location>
</feature>
<keyword evidence="8" id="KW-1185">Reference proteome</keyword>
<comment type="subcellular location">
    <subcellularLocation>
        <location evidence="2">Cytoplasm</location>
    </subcellularLocation>
    <subcellularLocation>
        <location evidence="1">Nucleus</location>
    </subcellularLocation>
</comment>
<feature type="domain" description="WPP" evidence="6">
    <location>
        <begin position="7"/>
        <end position="101"/>
    </location>
</feature>
<dbReference type="InterPro" id="IPR045203">
    <property type="entry name" value="RanGAP1/2"/>
</dbReference>
<keyword evidence="4" id="KW-0539">Nucleus</keyword>
<evidence type="ECO:0000256" key="1">
    <source>
        <dbReference type="ARBA" id="ARBA00004123"/>
    </source>
</evidence>
<evidence type="ECO:0000256" key="2">
    <source>
        <dbReference type="ARBA" id="ARBA00004496"/>
    </source>
</evidence>
<evidence type="ECO:0000256" key="3">
    <source>
        <dbReference type="ARBA" id="ARBA00022490"/>
    </source>
</evidence>
<comment type="caution">
    <text evidence="7">The sequence shown here is derived from an EMBL/GenBank/DDBJ whole genome shotgun (WGS) entry which is preliminary data.</text>
</comment>
<dbReference type="Proteomes" id="UP001318860">
    <property type="component" value="Unassembled WGS sequence"/>
</dbReference>
<keyword evidence="3" id="KW-0963">Cytoplasm</keyword>
<dbReference type="Pfam" id="PF13943">
    <property type="entry name" value="WPP"/>
    <property type="match status" value="1"/>
</dbReference>
<dbReference type="InterPro" id="IPR025265">
    <property type="entry name" value="WPP_dom"/>
</dbReference>
<proteinExistence type="predicted"/>
<dbReference type="InterPro" id="IPR032675">
    <property type="entry name" value="LRR_dom_sf"/>
</dbReference>
<name>A0ABR0Y025_REHGL</name>
<evidence type="ECO:0000313" key="8">
    <source>
        <dbReference type="Proteomes" id="UP001318860"/>
    </source>
</evidence>
<dbReference type="InterPro" id="IPR038214">
    <property type="entry name" value="WPP_sf"/>
</dbReference>
<dbReference type="InterPro" id="IPR001611">
    <property type="entry name" value="Leu-rich_rpt"/>
</dbReference>
<evidence type="ECO:0000259" key="6">
    <source>
        <dbReference type="Pfam" id="PF13943"/>
    </source>
</evidence>
<dbReference type="EMBL" id="JABTTQ020000001">
    <property type="protein sequence ID" value="KAK6164696.1"/>
    <property type="molecule type" value="Genomic_DNA"/>
</dbReference>
<protein>
    <recommendedName>
        <fullName evidence="6">WPP domain-containing protein</fullName>
    </recommendedName>
</protein>
<reference evidence="7 8" key="1">
    <citation type="journal article" date="2021" name="Comput. Struct. Biotechnol. J.">
        <title>De novo genome assembly of the potent medicinal plant Rehmannia glutinosa using nanopore technology.</title>
        <authorList>
            <person name="Ma L."/>
            <person name="Dong C."/>
            <person name="Song C."/>
            <person name="Wang X."/>
            <person name="Zheng X."/>
            <person name="Niu Y."/>
            <person name="Chen S."/>
            <person name="Feng W."/>
        </authorList>
    </citation>
    <scope>NUCLEOTIDE SEQUENCE [LARGE SCALE GENOMIC DNA]</scope>
    <source>
        <strain evidence="7">DH-2019</strain>
    </source>
</reference>
<dbReference type="PANTHER" id="PTHR46761">
    <property type="entry name" value="RAN GTPASE-ACTIVATING PROTEIN 1"/>
    <property type="match status" value="1"/>
</dbReference>
<dbReference type="Gene3D" id="3.80.10.10">
    <property type="entry name" value="Ribonuclease Inhibitor"/>
    <property type="match status" value="1"/>
</dbReference>
<organism evidence="7 8">
    <name type="scientific">Rehmannia glutinosa</name>
    <name type="common">Chinese foxglove</name>
    <dbReference type="NCBI Taxonomy" id="99300"/>
    <lineage>
        <taxon>Eukaryota</taxon>
        <taxon>Viridiplantae</taxon>
        <taxon>Streptophyta</taxon>
        <taxon>Embryophyta</taxon>
        <taxon>Tracheophyta</taxon>
        <taxon>Spermatophyta</taxon>
        <taxon>Magnoliopsida</taxon>
        <taxon>eudicotyledons</taxon>
        <taxon>Gunneridae</taxon>
        <taxon>Pentapetalae</taxon>
        <taxon>asterids</taxon>
        <taxon>lamiids</taxon>
        <taxon>Lamiales</taxon>
        <taxon>Orobanchaceae</taxon>
        <taxon>Rehmannieae</taxon>
        <taxon>Rehmannia</taxon>
    </lineage>
</organism>
<dbReference type="SUPFAM" id="SSF52047">
    <property type="entry name" value="RNI-like"/>
    <property type="match status" value="1"/>
</dbReference>
<dbReference type="SMART" id="SM00368">
    <property type="entry name" value="LRR_RI"/>
    <property type="match status" value="6"/>
</dbReference>
<evidence type="ECO:0000256" key="5">
    <source>
        <dbReference type="SAM" id="MobiDB-lite"/>
    </source>
</evidence>